<keyword evidence="2" id="KW-0134">Cell wall</keyword>
<comment type="subcellular location">
    <subcellularLocation>
        <location evidence="1">Secreted</location>
        <location evidence="1">Cell wall</location>
    </subcellularLocation>
</comment>
<evidence type="ECO:0000256" key="7">
    <source>
        <dbReference type="PROSITE-ProRule" id="PRU01232"/>
    </source>
</evidence>
<dbReference type="Pfam" id="PF03777">
    <property type="entry name" value="ChpA-C"/>
    <property type="match status" value="2"/>
</dbReference>
<keyword evidence="11" id="KW-1185">Reference proteome</keyword>
<keyword evidence="6 7" id="KW-0034">Amyloid</keyword>
<evidence type="ECO:0000256" key="3">
    <source>
        <dbReference type="ARBA" id="ARBA00022525"/>
    </source>
</evidence>
<evidence type="ECO:0000259" key="9">
    <source>
        <dbReference type="PROSITE" id="PS51884"/>
    </source>
</evidence>
<dbReference type="Proteomes" id="UP000037020">
    <property type="component" value="Unassembled WGS sequence"/>
</dbReference>
<feature type="non-terminal residue" evidence="10">
    <location>
        <position position="178"/>
    </location>
</feature>
<reference evidence="10 11" key="1">
    <citation type="submission" date="2015-07" db="EMBL/GenBank/DDBJ databases">
        <authorList>
            <person name="Ju K.-S."/>
            <person name="Doroghazi J.R."/>
            <person name="Metcalf W.W."/>
        </authorList>
    </citation>
    <scope>NUCLEOTIDE SEQUENCE [LARGE SCALE GENOMIC DNA]</scope>
    <source>
        <strain evidence="10 11">NRRL B-3589</strain>
    </source>
</reference>
<keyword evidence="4" id="KW-0732">Signal</keyword>
<evidence type="ECO:0000313" key="10">
    <source>
        <dbReference type="EMBL" id="KOG85104.1"/>
    </source>
</evidence>
<dbReference type="InterPro" id="IPR005528">
    <property type="entry name" value="ChpA-H"/>
</dbReference>
<comment type="caution">
    <text evidence="10">The sequence shown here is derived from an EMBL/GenBank/DDBJ whole genome shotgun (WGS) entry which is preliminary data.</text>
</comment>
<feature type="region of interest" description="Disordered" evidence="8">
    <location>
        <begin position="146"/>
        <end position="178"/>
    </location>
</feature>
<gene>
    <name evidence="10" type="ORF">ADK38_38550</name>
</gene>
<evidence type="ECO:0000256" key="6">
    <source>
        <dbReference type="ARBA" id="ARBA00023087"/>
    </source>
</evidence>
<dbReference type="EMBL" id="LGUT01003637">
    <property type="protein sequence ID" value="KOG85104.1"/>
    <property type="molecule type" value="Genomic_DNA"/>
</dbReference>
<evidence type="ECO:0000256" key="4">
    <source>
        <dbReference type="ARBA" id="ARBA00022729"/>
    </source>
</evidence>
<evidence type="ECO:0000313" key="11">
    <source>
        <dbReference type="Proteomes" id="UP000037020"/>
    </source>
</evidence>
<dbReference type="PROSITE" id="PS51884">
    <property type="entry name" value="CHAPLIN"/>
    <property type="match status" value="2"/>
</dbReference>
<sequence>MRQVARKGLITVAAASGVFAVTGGGYAQADAGAHGGASNSPGVLSGNSVQVPVHVPVNACGNTVNVIGVLNPTTGNKCANGSGGQHHGHDHGHSAKPGGNHGGAVAHGGAHNSPGIGSGNGFQVPIDVPVNACGNSANVVGLGNSTTGNECANPEGPGHQGPGHSPGGQRPHEPQHPG</sequence>
<feature type="region of interest" description="Disordered" evidence="8">
    <location>
        <begin position="78"/>
        <end position="118"/>
    </location>
</feature>
<evidence type="ECO:0000256" key="2">
    <source>
        <dbReference type="ARBA" id="ARBA00022512"/>
    </source>
</evidence>
<evidence type="ECO:0000256" key="1">
    <source>
        <dbReference type="ARBA" id="ARBA00004191"/>
    </source>
</evidence>
<organism evidence="10 11">
    <name type="scientific">Streptomyces varsoviensis</name>
    <dbReference type="NCBI Taxonomy" id="67373"/>
    <lineage>
        <taxon>Bacteria</taxon>
        <taxon>Bacillati</taxon>
        <taxon>Actinomycetota</taxon>
        <taxon>Actinomycetes</taxon>
        <taxon>Kitasatosporales</taxon>
        <taxon>Streptomycetaceae</taxon>
        <taxon>Streptomyces</taxon>
    </lineage>
</organism>
<feature type="domain" description="Chaplin" evidence="9">
    <location>
        <begin position="40"/>
        <end position="80"/>
    </location>
</feature>
<evidence type="ECO:0000256" key="5">
    <source>
        <dbReference type="ARBA" id="ARBA00022889"/>
    </source>
</evidence>
<evidence type="ECO:0000256" key="8">
    <source>
        <dbReference type="SAM" id="MobiDB-lite"/>
    </source>
</evidence>
<keyword evidence="5" id="KW-0130">Cell adhesion</keyword>
<feature type="domain" description="Chaplin" evidence="9">
    <location>
        <begin position="113"/>
        <end position="153"/>
    </location>
</feature>
<proteinExistence type="predicted"/>
<protein>
    <recommendedName>
        <fullName evidence="9">Chaplin domain-containing protein</fullName>
    </recommendedName>
</protein>
<keyword evidence="3" id="KW-0964">Secreted</keyword>
<name>A0ABR5IVC3_9ACTN</name>
<accession>A0ABR5IVC3</accession>